<evidence type="ECO:0000256" key="6">
    <source>
        <dbReference type="ARBA" id="ARBA00020337"/>
    </source>
</evidence>
<dbReference type="UniPathway" id="UPA00115">
    <property type="reaction ID" value="UER00409"/>
</dbReference>
<dbReference type="NCBIfam" id="TIGR01198">
    <property type="entry name" value="pgl"/>
    <property type="match status" value="1"/>
</dbReference>
<dbReference type="InterPro" id="IPR006148">
    <property type="entry name" value="Glc/Gal-6P_isomerase"/>
</dbReference>
<dbReference type="PANTHER" id="PTHR11054:SF0">
    <property type="entry name" value="6-PHOSPHOGLUCONOLACTONASE"/>
    <property type="match status" value="1"/>
</dbReference>
<comment type="function">
    <text evidence="2 7">Hydrolysis of 6-phosphogluconolactone to 6-phosphogluconate.</text>
</comment>
<gene>
    <name evidence="9" type="primary">pgl_1</name>
    <name evidence="7" type="synonym">pgl</name>
    <name evidence="9" type="ORF">Q31a_01440</name>
</gene>
<evidence type="ECO:0000256" key="7">
    <source>
        <dbReference type="RuleBase" id="RU365095"/>
    </source>
</evidence>
<evidence type="ECO:0000256" key="5">
    <source>
        <dbReference type="ARBA" id="ARBA00013198"/>
    </source>
</evidence>
<dbReference type="InterPro" id="IPR005900">
    <property type="entry name" value="6-phosphogluconolactonase_DevB"/>
</dbReference>
<dbReference type="SUPFAM" id="SSF100950">
    <property type="entry name" value="NagB/RpiA/CoA transferase-like"/>
    <property type="match status" value="1"/>
</dbReference>
<evidence type="ECO:0000256" key="4">
    <source>
        <dbReference type="ARBA" id="ARBA00010662"/>
    </source>
</evidence>
<evidence type="ECO:0000256" key="3">
    <source>
        <dbReference type="ARBA" id="ARBA00004961"/>
    </source>
</evidence>
<name>A0A518FZT3_9BACT</name>
<comment type="catalytic activity">
    <reaction evidence="1 7">
        <text>6-phospho-D-glucono-1,5-lactone + H2O = 6-phospho-D-gluconate + H(+)</text>
        <dbReference type="Rhea" id="RHEA:12556"/>
        <dbReference type="ChEBI" id="CHEBI:15377"/>
        <dbReference type="ChEBI" id="CHEBI:15378"/>
        <dbReference type="ChEBI" id="CHEBI:57955"/>
        <dbReference type="ChEBI" id="CHEBI:58759"/>
        <dbReference type="EC" id="3.1.1.31"/>
    </reaction>
</comment>
<dbReference type="CDD" id="cd01400">
    <property type="entry name" value="6PGL"/>
    <property type="match status" value="1"/>
</dbReference>
<accession>A0A518FZT3</accession>
<dbReference type="GO" id="GO:0006098">
    <property type="term" value="P:pentose-phosphate shunt"/>
    <property type="evidence" value="ECO:0007669"/>
    <property type="project" value="UniProtKB-UniPathway"/>
</dbReference>
<comment type="similarity">
    <text evidence="4 7">Belongs to the glucosamine/galactosamine-6-phosphate isomerase family. 6-phosphogluconolactonase subfamily.</text>
</comment>
<protein>
    <recommendedName>
        <fullName evidence="6 7">6-phosphogluconolactonase</fullName>
        <shortName evidence="7">6PGL</shortName>
        <ecNumber evidence="5 7">3.1.1.31</ecNumber>
    </recommendedName>
</protein>
<evidence type="ECO:0000256" key="2">
    <source>
        <dbReference type="ARBA" id="ARBA00002681"/>
    </source>
</evidence>
<dbReference type="Pfam" id="PF01182">
    <property type="entry name" value="Glucosamine_iso"/>
    <property type="match status" value="1"/>
</dbReference>
<evidence type="ECO:0000313" key="9">
    <source>
        <dbReference type="EMBL" id="QDV21865.1"/>
    </source>
</evidence>
<dbReference type="AlphaFoldDB" id="A0A518FZT3"/>
<keyword evidence="7 9" id="KW-0378">Hydrolase</keyword>
<dbReference type="EC" id="3.1.1.31" evidence="5 7"/>
<dbReference type="InterPro" id="IPR039104">
    <property type="entry name" value="6PGL"/>
</dbReference>
<proteinExistence type="inferred from homology"/>
<sequence length="268" mass="29588">MRDQVHVCSDAESLAVYARDWLVRCMEQHRREEIEAAAETGELVRTPFVLALAGGSTPKRLYQLLAELPVGKIDWQQVILIWGDERNVPVDDPQSNYQMVQENLLAHIDIPQENVLGVPTPGGNPKKAAAAYDQLLRERLPSKDGEFPRISCVLLGMGDDVHTASLFPGTAAIHESKSVAVANQVPKLDTWRITLTAPALNAARNVAFLISGAAKQEALAIVWHAPHDPDLYPSQLIRPTNGQLWFLLDEEAIGNTPLPESVMVQMIR</sequence>
<dbReference type="GO" id="GO:0017057">
    <property type="term" value="F:6-phosphogluconolactonase activity"/>
    <property type="evidence" value="ECO:0007669"/>
    <property type="project" value="UniProtKB-UniRule"/>
</dbReference>
<dbReference type="KEGG" id="ahel:Q31a_01440"/>
<comment type="pathway">
    <text evidence="3 7">Carbohydrate degradation; pentose phosphate pathway; D-ribulose 5-phosphate from D-glucose 6-phosphate (oxidative stage): step 2/3.</text>
</comment>
<dbReference type="GO" id="GO:0005975">
    <property type="term" value="P:carbohydrate metabolic process"/>
    <property type="evidence" value="ECO:0007669"/>
    <property type="project" value="UniProtKB-UniRule"/>
</dbReference>
<dbReference type="Proteomes" id="UP000318017">
    <property type="component" value="Chromosome"/>
</dbReference>
<organism evidence="9 10">
    <name type="scientific">Aureliella helgolandensis</name>
    <dbReference type="NCBI Taxonomy" id="2527968"/>
    <lineage>
        <taxon>Bacteria</taxon>
        <taxon>Pseudomonadati</taxon>
        <taxon>Planctomycetota</taxon>
        <taxon>Planctomycetia</taxon>
        <taxon>Pirellulales</taxon>
        <taxon>Pirellulaceae</taxon>
        <taxon>Aureliella</taxon>
    </lineage>
</organism>
<dbReference type="InterPro" id="IPR037171">
    <property type="entry name" value="NagB/RpiA_transferase-like"/>
</dbReference>
<keyword evidence="10" id="KW-1185">Reference proteome</keyword>
<dbReference type="PANTHER" id="PTHR11054">
    <property type="entry name" value="6-PHOSPHOGLUCONOLACTONASE"/>
    <property type="match status" value="1"/>
</dbReference>
<dbReference type="OrthoDB" id="9810967at2"/>
<dbReference type="RefSeq" id="WP_145072592.1">
    <property type="nucleotide sequence ID" value="NZ_CP036298.1"/>
</dbReference>
<evidence type="ECO:0000259" key="8">
    <source>
        <dbReference type="Pfam" id="PF01182"/>
    </source>
</evidence>
<evidence type="ECO:0000256" key="1">
    <source>
        <dbReference type="ARBA" id="ARBA00000832"/>
    </source>
</evidence>
<reference evidence="9 10" key="1">
    <citation type="submission" date="2019-02" db="EMBL/GenBank/DDBJ databases">
        <title>Deep-cultivation of Planctomycetes and their phenomic and genomic characterization uncovers novel biology.</title>
        <authorList>
            <person name="Wiegand S."/>
            <person name="Jogler M."/>
            <person name="Boedeker C."/>
            <person name="Pinto D."/>
            <person name="Vollmers J."/>
            <person name="Rivas-Marin E."/>
            <person name="Kohn T."/>
            <person name="Peeters S.H."/>
            <person name="Heuer A."/>
            <person name="Rast P."/>
            <person name="Oberbeckmann S."/>
            <person name="Bunk B."/>
            <person name="Jeske O."/>
            <person name="Meyerdierks A."/>
            <person name="Storesund J.E."/>
            <person name="Kallscheuer N."/>
            <person name="Luecker S."/>
            <person name="Lage O.M."/>
            <person name="Pohl T."/>
            <person name="Merkel B.J."/>
            <person name="Hornburger P."/>
            <person name="Mueller R.-W."/>
            <person name="Bruemmer F."/>
            <person name="Labrenz M."/>
            <person name="Spormann A.M."/>
            <person name="Op den Camp H."/>
            <person name="Overmann J."/>
            <person name="Amann R."/>
            <person name="Jetten M.S.M."/>
            <person name="Mascher T."/>
            <person name="Medema M.H."/>
            <person name="Devos D.P."/>
            <person name="Kaster A.-K."/>
            <person name="Ovreas L."/>
            <person name="Rohde M."/>
            <person name="Galperin M.Y."/>
            <person name="Jogler C."/>
        </authorList>
    </citation>
    <scope>NUCLEOTIDE SEQUENCE [LARGE SCALE GENOMIC DNA]</scope>
    <source>
        <strain evidence="9 10">Q31a</strain>
    </source>
</reference>
<evidence type="ECO:0000313" key="10">
    <source>
        <dbReference type="Proteomes" id="UP000318017"/>
    </source>
</evidence>
<feature type="domain" description="Glucosamine/galactosamine-6-phosphate isomerase" evidence="8">
    <location>
        <begin position="29"/>
        <end position="244"/>
    </location>
</feature>
<dbReference type="Gene3D" id="3.40.50.1360">
    <property type="match status" value="1"/>
</dbReference>
<dbReference type="EMBL" id="CP036298">
    <property type="protein sequence ID" value="QDV21865.1"/>
    <property type="molecule type" value="Genomic_DNA"/>
</dbReference>